<dbReference type="AlphaFoldDB" id="A0AAP7DDK3"/>
<evidence type="ECO:0000313" key="1">
    <source>
        <dbReference type="EMBL" id="NOJ23994.1"/>
    </source>
</evidence>
<comment type="caution">
    <text evidence="1">The sequence shown here is derived from an EMBL/GenBank/DDBJ whole genome shotgun (WGS) entry which is preliminary data.</text>
</comment>
<dbReference type="RefSeq" id="WP_099609002.1">
    <property type="nucleotide sequence ID" value="NZ_VTXP01000007.1"/>
</dbReference>
<accession>A0AAP7DDK3</accession>
<proteinExistence type="predicted"/>
<organism evidence="1 2">
    <name type="scientific">Vibrio coralliilyticus</name>
    <dbReference type="NCBI Taxonomy" id="190893"/>
    <lineage>
        <taxon>Bacteria</taxon>
        <taxon>Pseudomonadati</taxon>
        <taxon>Pseudomonadota</taxon>
        <taxon>Gammaproteobacteria</taxon>
        <taxon>Vibrionales</taxon>
        <taxon>Vibrionaceae</taxon>
        <taxon>Vibrio</taxon>
    </lineage>
</organism>
<evidence type="ECO:0000313" key="2">
    <source>
        <dbReference type="Proteomes" id="UP000576645"/>
    </source>
</evidence>
<dbReference type="CDD" id="cd03811">
    <property type="entry name" value="GT4_GT28_WabH-like"/>
    <property type="match status" value="1"/>
</dbReference>
<dbReference type="Gene3D" id="3.40.50.2000">
    <property type="entry name" value="Glycogen Phosphorylase B"/>
    <property type="match status" value="2"/>
</dbReference>
<dbReference type="SUPFAM" id="SSF53756">
    <property type="entry name" value="UDP-Glycosyltransferase/glycogen phosphorylase"/>
    <property type="match status" value="1"/>
</dbReference>
<reference evidence="1 2" key="1">
    <citation type="submission" date="2019-09" db="EMBL/GenBank/DDBJ databases">
        <title>Draft genome sequencing and comparative genomics of hatchery-associated Vibrios.</title>
        <authorList>
            <person name="Kehlet-Delgado H."/>
            <person name="Mueller R.S."/>
        </authorList>
    </citation>
    <scope>NUCLEOTIDE SEQUENCE [LARGE SCALE GENOMIC DNA]</scope>
    <source>
        <strain evidence="1 2">09-121-3</strain>
    </source>
</reference>
<dbReference type="Pfam" id="PF13692">
    <property type="entry name" value="Glyco_trans_1_4"/>
    <property type="match status" value="1"/>
</dbReference>
<dbReference type="PANTHER" id="PTHR12526:SF630">
    <property type="entry name" value="GLYCOSYLTRANSFERASE"/>
    <property type="match status" value="1"/>
</dbReference>
<dbReference type="Proteomes" id="UP000576645">
    <property type="component" value="Unassembled WGS sequence"/>
</dbReference>
<gene>
    <name evidence="1" type="ORF">F0238_14755</name>
</gene>
<dbReference type="PANTHER" id="PTHR12526">
    <property type="entry name" value="GLYCOSYLTRANSFERASE"/>
    <property type="match status" value="1"/>
</dbReference>
<protein>
    <submittedName>
        <fullName evidence="1">Glycosyltransferase</fullName>
    </submittedName>
</protein>
<name>A0AAP7DDK3_9VIBR</name>
<dbReference type="EMBL" id="VTXP01000007">
    <property type="protein sequence ID" value="NOJ23994.1"/>
    <property type="molecule type" value="Genomic_DNA"/>
</dbReference>
<sequence>MKRFIFILPSDLTGGAEANLLKLVRHLSKRGDMVYVLFLSCHNLEVGSIWEKMDNVNYLYSPTKRESLGCFWLMWIILFERKFSGMTFDCSFSSHVHCNALISTLKRFHFLKIKRLVLRESTNIFSWFKGLKLRLISLLYKLYDRRACLVCQTQRMKDELVSNIPEFCSMDVRVVKNPIDTQFLSERKVNTCKVVENLLPTLNNSKIILAVGRLVKEKAYDILIDALAILDKECQLLIVGEGPERINLENQVRSKGLEGRVHFVGGLINPYPLMAHCHLGVISSRLEGFPNVLLEQMFLAPKVVSTLCAAGVESIPGILTCETESSIALSRVINAALVQEQECARKNKVLMLQYVDKLSVESFFNKIS</sequence>